<sequence length="167" mass="18296">MSDIRITLHTDKGDIDGTIFASKVPITSANYLNLAKRGYYDGVAFHRVIANFMIQGGDPTGTGRGGPGYKFADEIDRSLKHDKPGLFSMANAGPNTNGSQFFITHLPTPHLDGKHAVFGEVTKGQDVVNAIRQGDKIKSITIHDDTASLFENQKDNVEHWNSILDKK</sequence>
<dbReference type="EMBL" id="JBBUKT010000013">
    <property type="protein sequence ID" value="MEK7953779.1"/>
    <property type="molecule type" value="Genomic_DNA"/>
</dbReference>
<evidence type="ECO:0000259" key="6">
    <source>
        <dbReference type="PROSITE" id="PS50072"/>
    </source>
</evidence>
<dbReference type="RefSeq" id="WP_341407545.1">
    <property type="nucleotide sequence ID" value="NZ_JBBUKT010000013.1"/>
</dbReference>
<feature type="domain" description="PPIase cyclophilin-type" evidence="6">
    <location>
        <begin position="13"/>
        <end position="133"/>
    </location>
</feature>
<dbReference type="SUPFAM" id="SSF50891">
    <property type="entry name" value="Cyclophilin-like"/>
    <property type="match status" value="1"/>
</dbReference>
<keyword evidence="3 5" id="KW-0697">Rotamase</keyword>
<comment type="catalytic activity">
    <reaction evidence="5">
        <text>[protein]-peptidylproline (omega=180) = [protein]-peptidylproline (omega=0)</text>
        <dbReference type="Rhea" id="RHEA:16237"/>
        <dbReference type="Rhea" id="RHEA-COMP:10747"/>
        <dbReference type="Rhea" id="RHEA-COMP:10748"/>
        <dbReference type="ChEBI" id="CHEBI:83833"/>
        <dbReference type="ChEBI" id="CHEBI:83834"/>
        <dbReference type="EC" id="5.2.1.8"/>
    </reaction>
</comment>
<evidence type="ECO:0000313" key="8">
    <source>
        <dbReference type="Proteomes" id="UP001371305"/>
    </source>
</evidence>
<dbReference type="PANTHER" id="PTHR45625:SF4">
    <property type="entry name" value="PEPTIDYLPROLYL ISOMERASE DOMAIN AND WD REPEAT-CONTAINING PROTEIN 1"/>
    <property type="match status" value="1"/>
</dbReference>
<dbReference type="PIRSF" id="PIRSF001467">
    <property type="entry name" value="Peptidylpro_ismrse"/>
    <property type="match status" value="1"/>
</dbReference>
<dbReference type="PROSITE" id="PS00170">
    <property type="entry name" value="CSA_PPIASE_1"/>
    <property type="match status" value="1"/>
</dbReference>
<dbReference type="PANTHER" id="PTHR45625">
    <property type="entry name" value="PEPTIDYL-PROLYL CIS-TRANS ISOMERASE-RELATED"/>
    <property type="match status" value="1"/>
</dbReference>
<evidence type="ECO:0000256" key="4">
    <source>
        <dbReference type="ARBA" id="ARBA00023235"/>
    </source>
</evidence>
<evidence type="ECO:0000256" key="1">
    <source>
        <dbReference type="ARBA" id="ARBA00002388"/>
    </source>
</evidence>
<name>A0ABU9B3K4_9BACT</name>
<dbReference type="InterPro" id="IPR024936">
    <property type="entry name" value="Cyclophilin-type_PPIase"/>
</dbReference>
<organism evidence="7 8">
    <name type="scientific">Luteolibacter soli</name>
    <dbReference type="NCBI Taxonomy" id="3135280"/>
    <lineage>
        <taxon>Bacteria</taxon>
        <taxon>Pseudomonadati</taxon>
        <taxon>Verrucomicrobiota</taxon>
        <taxon>Verrucomicrobiia</taxon>
        <taxon>Verrucomicrobiales</taxon>
        <taxon>Verrucomicrobiaceae</taxon>
        <taxon>Luteolibacter</taxon>
    </lineage>
</organism>
<dbReference type="EC" id="5.2.1.8" evidence="5"/>
<keyword evidence="4 5" id="KW-0413">Isomerase</keyword>
<evidence type="ECO:0000313" key="7">
    <source>
        <dbReference type="EMBL" id="MEK7953779.1"/>
    </source>
</evidence>
<dbReference type="PRINTS" id="PR00153">
    <property type="entry name" value="CSAPPISMRASE"/>
</dbReference>
<proteinExistence type="inferred from homology"/>
<comment type="caution">
    <text evidence="7">The sequence shown here is derived from an EMBL/GenBank/DDBJ whole genome shotgun (WGS) entry which is preliminary data.</text>
</comment>
<comment type="similarity">
    <text evidence="2 5">Belongs to the cyclophilin-type PPIase family.</text>
</comment>
<accession>A0ABU9B3K4</accession>
<evidence type="ECO:0000256" key="5">
    <source>
        <dbReference type="RuleBase" id="RU363019"/>
    </source>
</evidence>
<dbReference type="Gene3D" id="2.40.100.10">
    <property type="entry name" value="Cyclophilin-like"/>
    <property type="match status" value="1"/>
</dbReference>
<dbReference type="InterPro" id="IPR044666">
    <property type="entry name" value="Cyclophilin_A-like"/>
</dbReference>
<reference evidence="7 8" key="1">
    <citation type="submission" date="2024-04" db="EMBL/GenBank/DDBJ databases">
        <title>Luteolibacter sp. isolated from soil.</title>
        <authorList>
            <person name="An J."/>
        </authorList>
    </citation>
    <scope>NUCLEOTIDE SEQUENCE [LARGE SCALE GENOMIC DNA]</scope>
    <source>
        <strain evidence="7 8">Y139</strain>
    </source>
</reference>
<dbReference type="GO" id="GO:0003755">
    <property type="term" value="F:peptidyl-prolyl cis-trans isomerase activity"/>
    <property type="evidence" value="ECO:0007669"/>
    <property type="project" value="UniProtKB-EC"/>
</dbReference>
<comment type="function">
    <text evidence="1 5">PPIases accelerate the folding of proteins. It catalyzes the cis-trans isomerization of proline imidic peptide bonds in oligopeptides.</text>
</comment>
<gene>
    <name evidence="7" type="ORF">WKV53_24905</name>
</gene>
<dbReference type="Proteomes" id="UP001371305">
    <property type="component" value="Unassembled WGS sequence"/>
</dbReference>
<evidence type="ECO:0000256" key="2">
    <source>
        <dbReference type="ARBA" id="ARBA00007365"/>
    </source>
</evidence>
<dbReference type="CDD" id="cd00317">
    <property type="entry name" value="cyclophilin"/>
    <property type="match status" value="1"/>
</dbReference>
<evidence type="ECO:0000256" key="3">
    <source>
        <dbReference type="ARBA" id="ARBA00023110"/>
    </source>
</evidence>
<dbReference type="PROSITE" id="PS50072">
    <property type="entry name" value="CSA_PPIASE_2"/>
    <property type="match status" value="1"/>
</dbReference>
<dbReference type="Pfam" id="PF00160">
    <property type="entry name" value="Pro_isomerase"/>
    <property type="match status" value="1"/>
</dbReference>
<protein>
    <recommendedName>
        <fullName evidence="5">Peptidyl-prolyl cis-trans isomerase</fullName>
        <shortName evidence="5">PPIase</shortName>
        <ecNumber evidence="5">5.2.1.8</ecNumber>
    </recommendedName>
</protein>
<keyword evidence="8" id="KW-1185">Reference proteome</keyword>
<dbReference type="InterPro" id="IPR029000">
    <property type="entry name" value="Cyclophilin-like_dom_sf"/>
</dbReference>
<dbReference type="InterPro" id="IPR002130">
    <property type="entry name" value="Cyclophilin-type_PPIase_dom"/>
</dbReference>
<dbReference type="InterPro" id="IPR020892">
    <property type="entry name" value="Cyclophilin-type_PPIase_CS"/>
</dbReference>